<comment type="caution">
    <text evidence="2">The sequence shown here is derived from an EMBL/GenBank/DDBJ whole genome shotgun (WGS) entry which is preliminary data.</text>
</comment>
<name>A0A1Y2HNR6_9FUNG</name>
<accession>A0A1Y2HNR6</accession>
<evidence type="ECO:0000313" key="2">
    <source>
        <dbReference type="EMBL" id="ORZ35451.1"/>
    </source>
</evidence>
<dbReference type="InterPro" id="IPR016024">
    <property type="entry name" value="ARM-type_fold"/>
</dbReference>
<organism evidence="2 3">
    <name type="scientific">Catenaria anguillulae PL171</name>
    <dbReference type="NCBI Taxonomy" id="765915"/>
    <lineage>
        <taxon>Eukaryota</taxon>
        <taxon>Fungi</taxon>
        <taxon>Fungi incertae sedis</taxon>
        <taxon>Blastocladiomycota</taxon>
        <taxon>Blastocladiomycetes</taxon>
        <taxon>Blastocladiales</taxon>
        <taxon>Catenariaceae</taxon>
        <taxon>Catenaria</taxon>
    </lineage>
</organism>
<sequence>MATAAAAAASHSPSSLSLSTGWPWARYSAAAAVVTLAALVALAKYFPQTADERVQEIIQQLDNHSLSIHHRLALIEELQAFDLTHSLARTLLRTCTDRTTHPEVQSTLLAVLCTYSEKEKNAPILLEANALDHLLSVLESDVALQATYLSATTAVYDLVHGNPAAKKRVIEAGIARAMHRRLSSRSNSELTELLLTLSVRLLISYEANITFIRHGCLGDVVRVFTRTKRRSVKERCLNLIAIMTTFLTASPEGELVPAMVGVFRKYRIEKEIIMIVHFDDPINTPWCLLILKNMLLLDLVRLSHPSYPSLFSDLLRLSGLNDDLRVIAGHTLILLLHHDPTFTDALTIAFPYVIEDITTVVHGAEGKCTFLELVLFGLEHNAPPLMNQYRAELRGLADYCASSEFDDVRLFAGRIEVAMDVYAAEVEAHVAMYPVAAEPTPTSSAPHAQDDRDDGDNDDDAGSQVSMSRKSSGGRGRVQRAKEAAVRVFRSSTARGRRAVASGASSRASSTDTGAREGRVRGIVVLDDAPPVPPLPLLATGARVVPSAAEEEQEEQEVVVDEGQGRFGVELE</sequence>
<dbReference type="AlphaFoldDB" id="A0A1Y2HNR6"/>
<reference evidence="2 3" key="1">
    <citation type="submission" date="2016-07" db="EMBL/GenBank/DDBJ databases">
        <title>Pervasive Adenine N6-methylation of Active Genes in Fungi.</title>
        <authorList>
            <consortium name="DOE Joint Genome Institute"/>
            <person name="Mondo S.J."/>
            <person name="Dannebaum R.O."/>
            <person name="Kuo R.C."/>
            <person name="Labutti K."/>
            <person name="Haridas S."/>
            <person name="Kuo A."/>
            <person name="Salamov A."/>
            <person name="Ahrendt S.R."/>
            <person name="Lipzen A."/>
            <person name="Sullivan W."/>
            <person name="Andreopoulos W.B."/>
            <person name="Clum A."/>
            <person name="Lindquist E."/>
            <person name="Daum C."/>
            <person name="Ramamoorthy G.K."/>
            <person name="Gryganskyi A."/>
            <person name="Culley D."/>
            <person name="Magnuson J.K."/>
            <person name="James T.Y."/>
            <person name="O'Malley M.A."/>
            <person name="Stajich J.E."/>
            <person name="Spatafora J.W."/>
            <person name="Visel A."/>
            <person name="Grigoriev I.V."/>
        </authorList>
    </citation>
    <scope>NUCLEOTIDE SEQUENCE [LARGE SCALE GENOMIC DNA]</scope>
    <source>
        <strain evidence="2 3">PL171</strain>
    </source>
</reference>
<feature type="compositionally biased region" description="Acidic residues" evidence="1">
    <location>
        <begin position="550"/>
        <end position="560"/>
    </location>
</feature>
<evidence type="ECO:0000256" key="1">
    <source>
        <dbReference type="SAM" id="MobiDB-lite"/>
    </source>
</evidence>
<dbReference type="EMBL" id="MCFL01000022">
    <property type="protein sequence ID" value="ORZ35451.1"/>
    <property type="molecule type" value="Genomic_DNA"/>
</dbReference>
<gene>
    <name evidence="2" type="ORF">BCR44DRAFT_1461107</name>
</gene>
<proteinExistence type="predicted"/>
<dbReference type="InterPro" id="IPR011989">
    <property type="entry name" value="ARM-like"/>
</dbReference>
<feature type="compositionally biased region" description="Acidic residues" evidence="1">
    <location>
        <begin position="451"/>
        <end position="461"/>
    </location>
</feature>
<dbReference type="OrthoDB" id="5558548at2759"/>
<evidence type="ECO:0000313" key="3">
    <source>
        <dbReference type="Proteomes" id="UP000193411"/>
    </source>
</evidence>
<dbReference type="Proteomes" id="UP000193411">
    <property type="component" value="Unassembled WGS sequence"/>
</dbReference>
<feature type="region of interest" description="Disordered" evidence="1">
    <location>
        <begin position="438"/>
        <end position="486"/>
    </location>
</feature>
<keyword evidence="3" id="KW-1185">Reference proteome</keyword>
<protein>
    <submittedName>
        <fullName evidence="2">Uncharacterized protein</fullName>
    </submittedName>
</protein>
<dbReference type="Gene3D" id="1.25.10.10">
    <property type="entry name" value="Leucine-rich Repeat Variant"/>
    <property type="match status" value="1"/>
</dbReference>
<feature type="region of interest" description="Disordered" evidence="1">
    <location>
        <begin position="550"/>
        <end position="572"/>
    </location>
</feature>
<dbReference type="SUPFAM" id="SSF48371">
    <property type="entry name" value="ARM repeat"/>
    <property type="match status" value="1"/>
</dbReference>